<name>A0ABX0F0Z6_9BACL</name>
<reference evidence="1 2" key="1">
    <citation type="submission" date="2020-01" db="EMBL/GenBank/DDBJ databases">
        <title>Polyphasic characterisation and genomic insights into a novel alkali tolerant bacterium VR-M41.</title>
        <authorList>
            <person name="Vemuluri V.R."/>
        </authorList>
    </citation>
    <scope>NUCLEOTIDE SEQUENCE [LARGE SCALE GENOMIC DNA]</scope>
    <source>
        <strain evidence="1 2">VR-M41</strain>
    </source>
</reference>
<accession>A0ABX0F0Z6</accession>
<dbReference type="InterPro" id="IPR014825">
    <property type="entry name" value="DNA_alkylation"/>
</dbReference>
<keyword evidence="2" id="KW-1185">Reference proteome</keyword>
<dbReference type="SUPFAM" id="SSF48371">
    <property type="entry name" value="ARM repeat"/>
    <property type="match status" value="1"/>
</dbReference>
<gene>
    <name evidence="1" type="ORF">GYN08_02605</name>
</gene>
<dbReference type="Proteomes" id="UP000800303">
    <property type="component" value="Unassembled WGS sequence"/>
</dbReference>
<dbReference type="Pfam" id="PF08713">
    <property type="entry name" value="DNA_alkylation"/>
    <property type="match status" value="1"/>
</dbReference>
<comment type="caution">
    <text evidence="1">The sequence shown here is derived from an EMBL/GenBank/DDBJ whole genome shotgun (WGS) entry which is preliminary data.</text>
</comment>
<evidence type="ECO:0000313" key="2">
    <source>
        <dbReference type="Proteomes" id="UP000800303"/>
    </source>
</evidence>
<organism evidence="1 2">
    <name type="scientific">Saccharibacillus alkalitolerans</name>
    <dbReference type="NCBI Taxonomy" id="2705290"/>
    <lineage>
        <taxon>Bacteria</taxon>
        <taxon>Bacillati</taxon>
        <taxon>Bacillota</taxon>
        <taxon>Bacilli</taxon>
        <taxon>Bacillales</taxon>
        <taxon>Paenibacillaceae</taxon>
        <taxon>Saccharibacillus</taxon>
    </lineage>
</organism>
<evidence type="ECO:0008006" key="3">
    <source>
        <dbReference type="Google" id="ProtNLM"/>
    </source>
</evidence>
<protein>
    <recommendedName>
        <fullName evidence="3">DNA alkylation repair protein</fullName>
    </recommendedName>
</protein>
<evidence type="ECO:0000313" key="1">
    <source>
        <dbReference type="EMBL" id="NGZ74192.1"/>
    </source>
</evidence>
<dbReference type="Gene3D" id="1.25.40.290">
    <property type="entry name" value="ARM repeat domains"/>
    <property type="match status" value="1"/>
</dbReference>
<dbReference type="InterPro" id="IPR016024">
    <property type="entry name" value="ARM-type_fold"/>
</dbReference>
<dbReference type="EMBL" id="JAAFGS010000001">
    <property type="protein sequence ID" value="NGZ74192.1"/>
    <property type="molecule type" value="Genomic_DNA"/>
</dbReference>
<sequence>MAEPLKSIYTKAFLRDFSTLIQSVYPSFEADAFMSGVLGDGWEQLELKARIRRISTTLGHGLPRSFGEALEILYRVDERCVGFPYLFFPDFVEIHGSAEDDFETALDALERFTAKSSSEFAIRPFLLRHPERTMARMRRWALSENEHVRRLASEGSRPRLPWGQSLPMFKADPAPVLDLLEALRSDPSLYVRKSVANNLNDISKDHPEAVKRTALRWYGTDPLADWIVRRGCRGLLRAADPDVLTLFGYASPGADGAEPLLEDAALRAWPRAVPIGGEARLDFEVSARPGVQVRLRLEYAIDFVKASGRVSRKLFLLADRMLEGGERLTGSRRHRFAQLTTRRHYPGVHRIALLVNGAEYAEDALLIEEPETGGNADGSEDARASLY</sequence>
<dbReference type="RefSeq" id="WP_166272227.1">
    <property type="nucleotide sequence ID" value="NZ_JAAFGS010000001.1"/>
</dbReference>
<proteinExistence type="predicted"/>